<dbReference type="GO" id="GO:0015648">
    <property type="term" value="F:lipid-linked peptidoglycan transporter activity"/>
    <property type="evidence" value="ECO:0007669"/>
    <property type="project" value="TreeGrafter"/>
</dbReference>
<feature type="transmembrane region" description="Helical" evidence="10">
    <location>
        <begin position="303"/>
        <end position="320"/>
    </location>
</feature>
<dbReference type="RefSeq" id="WP_138536058.1">
    <property type="nucleotide sequence ID" value="NZ_CP045429.1"/>
</dbReference>
<feature type="transmembrane region" description="Helical" evidence="10">
    <location>
        <begin position="182"/>
        <end position="199"/>
    </location>
</feature>
<evidence type="ECO:0000313" key="11">
    <source>
        <dbReference type="EMBL" id="QPB84631.1"/>
    </source>
</evidence>
<feature type="transmembrane region" description="Helical" evidence="10">
    <location>
        <begin position="120"/>
        <end position="137"/>
    </location>
</feature>
<keyword evidence="5" id="KW-0573">Peptidoglycan synthesis</keyword>
<evidence type="ECO:0000313" key="12">
    <source>
        <dbReference type="Proteomes" id="UP000305729"/>
    </source>
</evidence>
<reference evidence="11 12" key="1">
    <citation type="submission" date="2019-10" db="EMBL/GenBank/DDBJ databases">
        <title>Pseudoalteromonas rubra S4059.</title>
        <authorList>
            <person name="Paulsen S."/>
            <person name="Wang X."/>
        </authorList>
    </citation>
    <scope>NUCLEOTIDE SEQUENCE [LARGE SCALE GENOMIC DNA]</scope>
    <source>
        <strain evidence="11 12">S4059</strain>
    </source>
</reference>
<evidence type="ECO:0000256" key="10">
    <source>
        <dbReference type="SAM" id="Phobius"/>
    </source>
</evidence>
<feature type="transmembrane region" description="Helical" evidence="10">
    <location>
        <begin position="82"/>
        <end position="100"/>
    </location>
</feature>
<gene>
    <name evidence="11" type="ORF">CWC22_017245</name>
</gene>
<dbReference type="Proteomes" id="UP000305729">
    <property type="component" value="Chromosome 1"/>
</dbReference>
<organism evidence="11 12">
    <name type="scientific">Pseudoalteromonas rubra</name>
    <dbReference type="NCBI Taxonomy" id="43658"/>
    <lineage>
        <taxon>Bacteria</taxon>
        <taxon>Pseudomonadati</taxon>
        <taxon>Pseudomonadota</taxon>
        <taxon>Gammaproteobacteria</taxon>
        <taxon>Alteromonadales</taxon>
        <taxon>Pseudoalteromonadaceae</taxon>
        <taxon>Pseudoalteromonas</taxon>
    </lineage>
</organism>
<evidence type="ECO:0000256" key="4">
    <source>
        <dbReference type="ARBA" id="ARBA00022960"/>
    </source>
</evidence>
<dbReference type="Pfam" id="PF03023">
    <property type="entry name" value="MurJ"/>
    <property type="match status" value="1"/>
</dbReference>
<dbReference type="GO" id="GO:0008360">
    <property type="term" value="P:regulation of cell shape"/>
    <property type="evidence" value="ECO:0007669"/>
    <property type="project" value="UniProtKB-KW"/>
</dbReference>
<protein>
    <recommendedName>
        <fullName evidence="13">Polysaccharide biosynthesis protein C-terminal domain-containing protein</fullName>
    </recommendedName>
</protein>
<keyword evidence="7 10" id="KW-0472">Membrane</keyword>
<dbReference type="GO" id="GO:0009252">
    <property type="term" value="P:peptidoglycan biosynthetic process"/>
    <property type="evidence" value="ECO:0007669"/>
    <property type="project" value="UniProtKB-KW"/>
</dbReference>
<evidence type="ECO:0000256" key="7">
    <source>
        <dbReference type="ARBA" id="ARBA00023136"/>
    </source>
</evidence>
<keyword evidence="2" id="KW-1003">Cell membrane</keyword>
<dbReference type="GO" id="GO:0034204">
    <property type="term" value="P:lipid translocation"/>
    <property type="evidence" value="ECO:0007669"/>
    <property type="project" value="TreeGrafter"/>
</dbReference>
<dbReference type="AlphaFoldDB" id="A0A5S3V554"/>
<sequence>MIRSIGIAFIFTFLGKIVAFLRIQQMANAYPNSYWLDAFFLSFSFTTFFETVVISGAVSTVFIPKYIARKTELRQTDFFKEIYLFLIFVFSIISLGIYLFSGHISSLLVSGDNPVLVKNTQVLLELFCLLPVLSILFQLPTQGNQINERFSVSTLNPIILNSFQLVAIYFLVELAISDELAVYLFATIYLLTMLLCYGCQRYYFNNRYSLLRKWHWKRNISVLLALLPLIAFLSIEEINILVDQYFASGFAEGGVSNLMYANRLVKIFGAIFVAAILTVFYPRVSRLVSDNDLTKANFITNKLMLLIVMFSLPISVLFYFEGNGVAAIIYGSDLAQDVGGILSGYAFMVVFSSIYLLLLKVMFSLGKSNIITSFGVCFLVLNYALNSVFIEFFGLQGVALSSTVISFMQCILLVIVLSRQGFKLVSIGDAKVMSLHIVISLCSLWLISLIEINFIVSCIVFFIVYYLLSFATNRRFYLSLIELK</sequence>
<dbReference type="PANTHER" id="PTHR47019:SF1">
    <property type="entry name" value="LIPID II FLIPPASE MURJ"/>
    <property type="match status" value="1"/>
</dbReference>
<dbReference type="InterPro" id="IPR051050">
    <property type="entry name" value="Lipid_II_flippase_MurJ/MviN"/>
</dbReference>
<dbReference type="PRINTS" id="PR01806">
    <property type="entry name" value="VIRFACTRMVIN"/>
</dbReference>
<feature type="transmembrane region" description="Helical" evidence="10">
    <location>
        <begin position="340"/>
        <end position="358"/>
    </location>
</feature>
<comment type="function">
    <text evidence="8">Involved in peptidoglycan biosynthesis. Transports lipid-linked peptidoglycan precursors from the inner to the outer leaflet of the cytoplasmic membrane.</text>
</comment>
<evidence type="ECO:0000256" key="2">
    <source>
        <dbReference type="ARBA" id="ARBA00022475"/>
    </source>
</evidence>
<evidence type="ECO:0000256" key="9">
    <source>
        <dbReference type="ARBA" id="ARBA00061532"/>
    </source>
</evidence>
<comment type="similarity">
    <text evidence="9">Belongs to the MurJ/MviN family.</text>
</comment>
<evidence type="ECO:0000256" key="8">
    <source>
        <dbReference type="ARBA" id="ARBA00060041"/>
    </source>
</evidence>
<keyword evidence="4" id="KW-0133">Cell shape</keyword>
<evidence type="ECO:0000256" key="5">
    <source>
        <dbReference type="ARBA" id="ARBA00022984"/>
    </source>
</evidence>
<keyword evidence="6 10" id="KW-1133">Transmembrane helix</keyword>
<proteinExistence type="inferred from homology"/>
<dbReference type="EMBL" id="CP045429">
    <property type="protein sequence ID" value="QPB84631.1"/>
    <property type="molecule type" value="Genomic_DNA"/>
</dbReference>
<dbReference type="PANTHER" id="PTHR47019">
    <property type="entry name" value="LIPID II FLIPPASE MURJ"/>
    <property type="match status" value="1"/>
</dbReference>
<feature type="transmembrane region" description="Helical" evidence="10">
    <location>
        <begin position="220"/>
        <end position="240"/>
    </location>
</feature>
<evidence type="ECO:0000256" key="1">
    <source>
        <dbReference type="ARBA" id="ARBA00004651"/>
    </source>
</evidence>
<name>A0A5S3V554_9GAMM</name>
<evidence type="ECO:0000256" key="3">
    <source>
        <dbReference type="ARBA" id="ARBA00022692"/>
    </source>
</evidence>
<feature type="transmembrane region" description="Helical" evidence="10">
    <location>
        <begin position="39"/>
        <end position="62"/>
    </location>
</feature>
<feature type="transmembrane region" description="Helical" evidence="10">
    <location>
        <begin position="370"/>
        <end position="393"/>
    </location>
</feature>
<feature type="transmembrane region" description="Helical" evidence="10">
    <location>
        <begin position="430"/>
        <end position="448"/>
    </location>
</feature>
<dbReference type="InterPro" id="IPR004268">
    <property type="entry name" value="MurJ"/>
</dbReference>
<dbReference type="GO" id="GO:0005886">
    <property type="term" value="C:plasma membrane"/>
    <property type="evidence" value="ECO:0007669"/>
    <property type="project" value="UniProtKB-SubCell"/>
</dbReference>
<accession>A0A5S3V554</accession>
<comment type="subcellular location">
    <subcellularLocation>
        <location evidence="1">Cell membrane</location>
        <topology evidence="1">Multi-pass membrane protein</topology>
    </subcellularLocation>
</comment>
<feature type="transmembrane region" description="Helical" evidence="10">
    <location>
        <begin position="260"/>
        <end position="282"/>
    </location>
</feature>
<feature type="transmembrane region" description="Helical" evidence="10">
    <location>
        <begin position="399"/>
        <end position="418"/>
    </location>
</feature>
<keyword evidence="3 10" id="KW-0812">Transmembrane</keyword>
<evidence type="ECO:0008006" key="13">
    <source>
        <dbReference type="Google" id="ProtNLM"/>
    </source>
</evidence>
<evidence type="ECO:0000256" key="6">
    <source>
        <dbReference type="ARBA" id="ARBA00022989"/>
    </source>
</evidence>
<feature type="transmembrane region" description="Helical" evidence="10">
    <location>
        <begin position="158"/>
        <end position="176"/>
    </location>
</feature>